<dbReference type="EMBL" id="JALBCA010000030">
    <property type="protein sequence ID" value="KAI2388569.1"/>
    <property type="molecule type" value="Genomic_DNA"/>
</dbReference>
<proteinExistence type="predicted"/>
<organism evidence="1">
    <name type="scientific">Ophidiomyces ophidiicola</name>
    <dbReference type="NCBI Taxonomy" id="1387563"/>
    <lineage>
        <taxon>Eukaryota</taxon>
        <taxon>Fungi</taxon>
        <taxon>Dikarya</taxon>
        <taxon>Ascomycota</taxon>
        <taxon>Pezizomycotina</taxon>
        <taxon>Eurotiomycetes</taxon>
        <taxon>Eurotiomycetidae</taxon>
        <taxon>Onygenales</taxon>
        <taxon>Onygenaceae</taxon>
        <taxon>Ophidiomyces</taxon>
    </lineage>
</organism>
<gene>
    <name evidence="1" type="primary">SEC2</name>
    <name evidence="1" type="ORF">LOY88_002552</name>
</gene>
<accession>A0ACB8UYU2</accession>
<protein>
    <submittedName>
        <fullName evidence="1">Rab guanine nucleotide exchange factor S2</fullName>
    </submittedName>
</protein>
<reference evidence="1" key="1">
    <citation type="journal article" date="2022" name="bioRxiv">
        <title>Population genetic analysis of Ophidiomyces ophidiicola, the causative agent of snake fungal disease, indicates recent introductions to the USA.</title>
        <authorList>
            <person name="Ladner J.T."/>
            <person name="Palmer J.M."/>
            <person name="Ettinger C.L."/>
            <person name="Stajich J.E."/>
            <person name="Farrell T.M."/>
            <person name="Glorioso B.M."/>
            <person name="Lawson B."/>
            <person name="Price S.J."/>
            <person name="Stengle A.G."/>
            <person name="Grear D.A."/>
            <person name="Lorch J.M."/>
        </authorList>
    </citation>
    <scope>NUCLEOTIDE SEQUENCE</scope>
    <source>
        <strain evidence="1">NWHC 24266-5</strain>
    </source>
</reference>
<name>A0ACB8UYU2_9EURO</name>
<comment type="caution">
    <text evidence="1">The sequence shown here is derived from an EMBL/GenBank/DDBJ whole genome shotgun (WGS) entry which is preliminary data.</text>
</comment>
<evidence type="ECO:0000313" key="1">
    <source>
        <dbReference type="EMBL" id="KAI2388569.1"/>
    </source>
</evidence>
<sequence>MPPSSKIRSLSTKTVFRAKSTNALSDLVGGSKASRLSRFTDESDTSFNTLRDPRTASTTDLSQTATSSPRHPDLSNEVAALSEKLIQAINNQTTLDDTLAATRQELEVSRQRILQLEEENRNHQNDVSSGVLVRRDKVDSENMEIKQELELERTRRTTIEKEKKGMEQELADLTAALFEEANKMVAAAKKDREAVEKRNEQLQAQIKDTETLLASHQEQLAELKLVMQDMNHDCSDIRTCPSTAPVSPIAAQSQGNLNRLLEAMNLSPVTPGTGDISPAPSTSFSHLIKSVCRIDIQAYEDFHALLRQSSSSKPPSRAVSGSYSGLNVIGLGSLTGNNTSPQHQYRSSAPANPAASSATSSLPNGNSSTRNTSSYSHLKETKFFKRVLIEDIEPTLRLDIAPGISWLTRRSLISSICDGSLIIEPMPSVDTKYSPACALCGERRDGDAHSRMHRFRTSDNDSAQRHPLCILCLEKMRSCCDFVGYLRLIIGGHVRIGDEEEEKEAWEETVRLRERMFWSRIGGGVIPAFIHTDASTNDSAMQNHDPSMLTKFNGSIDQKIHAPKKQEEAVSSNVGCSVENAPTNPKKCSEQIPTDKHDADDSDDGTLNESNVDKVNDDDASIAKDTSNSATSDSGNPATATSKCVNGIEPKLKVTIPTVFEL</sequence>